<sequence length="360" mass="39137">DLYTNIAGLIANSLCPADLSDVLNSFGSGENSQTNWNSKNPAKSIFPKLNWKDAPFSLTEQQLREVIYIPSTFTWGKKPPVILVPGTGAIGGENYGSNYIKLLTGTSYADPVWLNIPGFMLRDAQVNSEYVAYAINYIKETTGQKPSLIGWSQGNLDIQWAHKYWPSTRQNSKQHIAISPDYHGTILADVLCPNFPKLPCPPSVIQQEYNSAYITQLRKNGGDSAYIPTTNVFSTTDEVVQPQSIPSASAILNDARNVGVTNNELQQICNGKPAGLFYTHEGVLYNPVAFALAKDALIHGGPGQVGRIDLNDLCQEFATDGLSLTDVVATEGVIGIAAAALLAYEAKLYAEPALMKYATW</sequence>
<evidence type="ECO:0000313" key="2">
    <source>
        <dbReference type="Proteomes" id="UP000799776"/>
    </source>
</evidence>
<protein>
    <submittedName>
        <fullName evidence="1">Alpha/beta-hydrolase</fullName>
    </submittedName>
</protein>
<reference evidence="1" key="1">
    <citation type="journal article" date="2020" name="Stud. Mycol.">
        <title>101 Dothideomycetes genomes: a test case for predicting lifestyles and emergence of pathogens.</title>
        <authorList>
            <person name="Haridas S."/>
            <person name="Albert R."/>
            <person name="Binder M."/>
            <person name="Bloem J."/>
            <person name="Labutti K."/>
            <person name="Salamov A."/>
            <person name="Andreopoulos B."/>
            <person name="Baker S."/>
            <person name="Barry K."/>
            <person name="Bills G."/>
            <person name="Bluhm B."/>
            <person name="Cannon C."/>
            <person name="Castanera R."/>
            <person name="Culley D."/>
            <person name="Daum C."/>
            <person name="Ezra D."/>
            <person name="Gonzalez J."/>
            <person name="Henrissat B."/>
            <person name="Kuo A."/>
            <person name="Liang C."/>
            <person name="Lipzen A."/>
            <person name="Lutzoni F."/>
            <person name="Magnuson J."/>
            <person name="Mondo S."/>
            <person name="Nolan M."/>
            <person name="Ohm R."/>
            <person name="Pangilinan J."/>
            <person name="Park H.-J."/>
            <person name="Ramirez L."/>
            <person name="Alfaro M."/>
            <person name="Sun H."/>
            <person name="Tritt A."/>
            <person name="Yoshinaga Y."/>
            <person name="Zwiers L.-H."/>
            <person name="Turgeon B."/>
            <person name="Goodwin S."/>
            <person name="Spatafora J."/>
            <person name="Crous P."/>
            <person name="Grigoriev I."/>
        </authorList>
    </citation>
    <scope>NUCLEOTIDE SEQUENCE</scope>
    <source>
        <strain evidence="1">CBS 121410</strain>
    </source>
</reference>
<dbReference type="AlphaFoldDB" id="A0A9P4HR73"/>
<dbReference type="SUPFAM" id="SSF53474">
    <property type="entry name" value="alpha/beta-Hydrolases"/>
    <property type="match status" value="1"/>
</dbReference>
<dbReference type="Gene3D" id="3.40.50.1820">
    <property type="entry name" value="alpha/beta hydrolase"/>
    <property type="match status" value="1"/>
</dbReference>
<dbReference type="InterPro" id="IPR029058">
    <property type="entry name" value="AB_hydrolase_fold"/>
</dbReference>
<keyword evidence="2" id="KW-1185">Reference proteome</keyword>
<accession>A0A9P4HR73</accession>
<dbReference type="PANTHER" id="PTHR37574:SF1">
    <property type="entry name" value="LIPASE B"/>
    <property type="match status" value="1"/>
</dbReference>
<proteinExistence type="predicted"/>
<dbReference type="EMBL" id="ML978741">
    <property type="protein sequence ID" value="KAF2084428.1"/>
    <property type="molecule type" value="Genomic_DNA"/>
</dbReference>
<evidence type="ECO:0000313" key="1">
    <source>
        <dbReference type="EMBL" id="KAF2084428.1"/>
    </source>
</evidence>
<comment type="caution">
    <text evidence="1">The sequence shown here is derived from an EMBL/GenBank/DDBJ whole genome shotgun (WGS) entry which is preliminary data.</text>
</comment>
<dbReference type="OrthoDB" id="4605274at2759"/>
<feature type="non-terminal residue" evidence="1">
    <location>
        <position position="1"/>
    </location>
</feature>
<dbReference type="Proteomes" id="UP000799776">
    <property type="component" value="Unassembled WGS sequence"/>
</dbReference>
<name>A0A9P4HR73_9PEZI</name>
<organism evidence="1 2">
    <name type="scientific">Saccharata proteae CBS 121410</name>
    <dbReference type="NCBI Taxonomy" id="1314787"/>
    <lineage>
        <taxon>Eukaryota</taxon>
        <taxon>Fungi</taxon>
        <taxon>Dikarya</taxon>
        <taxon>Ascomycota</taxon>
        <taxon>Pezizomycotina</taxon>
        <taxon>Dothideomycetes</taxon>
        <taxon>Dothideomycetes incertae sedis</taxon>
        <taxon>Botryosphaeriales</taxon>
        <taxon>Saccharataceae</taxon>
        <taxon>Saccharata</taxon>
    </lineage>
</organism>
<dbReference type="PANTHER" id="PTHR37574">
    <property type="entry name" value="LIPASE B"/>
    <property type="match status" value="1"/>
</dbReference>
<dbReference type="InterPro" id="IPR053228">
    <property type="entry name" value="Stereospecific_Lipase"/>
</dbReference>
<gene>
    <name evidence="1" type="ORF">K490DRAFT_49234</name>
</gene>